<gene>
    <name evidence="3" type="ORF">LELG_04576</name>
</gene>
<dbReference type="EMBL" id="CH981529">
    <property type="protein sequence ID" value="EDK46395.1"/>
    <property type="molecule type" value="Genomic_DNA"/>
</dbReference>
<feature type="region of interest" description="Disordered" evidence="1">
    <location>
        <begin position="45"/>
        <end position="65"/>
    </location>
</feature>
<dbReference type="GeneID" id="5231323"/>
<keyword evidence="2" id="KW-0812">Transmembrane</keyword>
<evidence type="ECO:0008006" key="5">
    <source>
        <dbReference type="Google" id="ProtNLM"/>
    </source>
</evidence>
<dbReference type="InParanoid" id="A5E4N7"/>
<keyword evidence="4" id="KW-1185">Reference proteome</keyword>
<dbReference type="STRING" id="379508.A5E4N7"/>
<feature type="transmembrane region" description="Helical" evidence="2">
    <location>
        <begin position="94"/>
        <end position="112"/>
    </location>
</feature>
<dbReference type="GO" id="GO:0033617">
    <property type="term" value="P:mitochondrial respiratory chain complex IV assembly"/>
    <property type="evidence" value="ECO:0007669"/>
    <property type="project" value="InterPro"/>
</dbReference>
<proteinExistence type="predicted"/>
<reference evidence="3 4" key="1">
    <citation type="journal article" date="2009" name="Nature">
        <title>Evolution of pathogenicity and sexual reproduction in eight Candida genomes.</title>
        <authorList>
            <person name="Butler G."/>
            <person name="Rasmussen M.D."/>
            <person name="Lin M.F."/>
            <person name="Santos M.A."/>
            <person name="Sakthikumar S."/>
            <person name="Munro C.A."/>
            <person name="Rheinbay E."/>
            <person name="Grabherr M."/>
            <person name="Forche A."/>
            <person name="Reedy J.L."/>
            <person name="Agrafioti I."/>
            <person name="Arnaud M.B."/>
            <person name="Bates S."/>
            <person name="Brown A.J."/>
            <person name="Brunke S."/>
            <person name="Costanzo M.C."/>
            <person name="Fitzpatrick D.A."/>
            <person name="de Groot P.W."/>
            <person name="Harris D."/>
            <person name="Hoyer L.L."/>
            <person name="Hube B."/>
            <person name="Klis F.M."/>
            <person name="Kodira C."/>
            <person name="Lennard N."/>
            <person name="Logue M.E."/>
            <person name="Martin R."/>
            <person name="Neiman A.M."/>
            <person name="Nikolaou E."/>
            <person name="Quail M.A."/>
            <person name="Quinn J."/>
            <person name="Santos M.C."/>
            <person name="Schmitzberger F.F."/>
            <person name="Sherlock G."/>
            <person name="Shah P."/>
            <person name="Silverstein K.A."/>
            <person name="Skrzypek M.S."/>
            <person name="Soll D."/>
            <person name="Staggs R."/>
            <person name="Stansfield I."/>
            <person name="Stumpf M.P."/>
            <person name="Sudbery P.E."/>
            <person name="Srikantha T."/>
            <person name="Zeng Q."/>
            <person name="Berman J."/>
            <person name="Berriman M."/>
            <person name="Heitman J."/>
            <person name="Gow N.A."/>
            <person name="Lorenz M.C."/>
            <person name="Birren B.W."/>
            <person name="Kellis M."/>
            <person name="Cuomo C.A."/>
        </authorList>
    </citation>
    <scope>NUCLEOTIDE SEQUENCE [LARGE SCALE GENOMIC DNA]</scope>
    <source>
        <strain evidence="4">ATCC 11503 / BCRC 21390 / CBS 2605 / JCM 1781 / NBRC 1676 / NRRL YB-4239</strain>
    </source>
</reference>
<evidence type="ECO:0000313" key="4">
    <source>
        <dbReference type="Proteomes" id="UP000001996"/>
    </source>
</evidence>
<protein>
    <recommendedName>
        <fullName evidence="5">DUF1783-domain-containing protein</fullName>
    </recommendedName>
</protein>
<dbReference type="GO" id="GO:0005743">
    <property type="term" value="C:mitochondrial inner membrane"/>
    <property type="evidence" value="ECO:0007669"/>
    <property type="project" value="TreeGrafter"/>
</dbReference>
<dbReference type="FunCoup" id="A5E4N7">
    <property type="interactions" value="36"/>
</dbReference>
<dbReference type="eggNOG" id="ENOG502RZQV">
    <property type="taxonomic scope" value="Eukaryota"/>
</dbReference>
<dbReference type="InterPro" id="IPR014807">
    <property type="entry name" value="Coa1"/>
</dbReference>
<dbReference type="Proteomes" id="UP000001996">
    <property type="component" value="Unassembled WGS sequence"/>
</dbReference>
<evidence type="ECO:0000256" key="2">
    <source>
        <dbReference type="SAM" id="Phobius"/>
    </source>
</evidence>
<dbReference type="VEuPathDB" id="FungiDB:LELG_04576"/>
<dbReference type="InterPro" id="IPR042432">
    <property type="entry name" value="Coa1_fungi"/>
</dbReference>
<evidence type="ECO:0000313" key="3">
    <source>
        <dbReference type="EMBL" id="EDK46395.1"/>
    </source>
</evidence>
<name>A5E4N7_LODEL</name>
<dbReference type="PANTHER" id="PTHR28523">
    <property type="entry name" value="CYTOCHROME C OXIDASE ASSEMBLY FACTOR 1"/>
    <property type="match status" value="1"/>
</dbReference>
<keyword evidence="2" id="KW-0472">Membrane</keyword>
<dbReference type="RefSeq" id="XP_001524604.1">
    <property type="nucleotide sequence ID" value="XM_001524554.1"/>
</dbReference>
<dbReference type="AlphaFoldDB" id="A5E4N7"/>
<evidence type="ECO:0000256" key="1">
    <source>
        <dbReference type="SAM" id="MobiDB-lite"/>
    </source>
</evidence>
<dbReference type="PANTHER" id="PTHR28523:SF1">
    <property type="entry name" value="CYTOCHROME C OXIDASE ASSEMBLY FACTOR 1"/>
    <property type="match status" value="1"/>
</dbReference>
<dbReference type="HOGENOM" id="CLU_092488_2_0_1"/>
<dbReference type="OrthoDB" id="2100652at2759"/>
<accession>A5E4N7</accession>
<organism evidence="3 4">
    <name type="scientific">Lodderomyces elongisporus (strain ATCC 11503 / CBS 2605 / JCM 1781 / NBRC 1676 / NRRL YB-4239)</name>
    <name type="common">Yeast</name>
    <name type="synonym">Saccharomyces elongisporus</name>
    <dbReference type="NCBI Taxonomy" id="379508"/>
    <lineage>
        <taxon>Eukaryota</taxon>
        <taxon>Fungi</taxon>
        <taxon>Dikarya</taxon>
        <taxon>Ascomycota</taxon>
        <taxon>Saccharomycotina</taxon>
        <taxon>Pichiomycetes</taxon>
        <taxon>Debaryomycetaceae</taxon>
        <taxon>Candida/Lodderomyces clade</taxon>
        <taxon>Lodderomyces</taxon>
    </lineage>
</organism>
<dbReference type="Pfam" id="PF08695">
    <property type="entry name" value="Coa1"/>
    <property type="match status" value="1"/>
</dbReference>
<sequence>MFSLIRGRSISQVQRWTSTRSVLNLRTFLLSTRCNQELNQTKRKPPLISFDQNSQHPSSRVPEEKAVDANGDPLITVERDLPYPYAKRDENRKYFVVFAIGMTLACLVIFNYEKSSSPIINSVLYYLRRSTIGQDALGKDIDFASSWPWIWGTLNTVQGKIDIKFKVKGFERSGYLVLKAERESKRHPFEVEKFVLEVDTKDSKVEYDLMTDPEYEFDL</sequence>
<keyword evidence="2" id="KW-1133">Transmembrane helix</keyword>
<dbReference type="KEGG" id="lel:PVL30_004296"/>